<evidence type="ECO:0000313" key="2">
    <source>
        <dbReference type="Proteomes" id="UP000275048"/>
    </source>
</evidence>
<dbReference type="OrthoDB" id="8990234at2"/>
<evidence type="ECO:0000313" key="1">
    <source>
        <dbReference type="EMBL" id="RNB52239.1"/>
    </source>
</evidence>
<name>A0A3M8AMH1_9MICO</name>
<dbReference type="AlphaFoldDB" id="A0A3M8AMH1"/>
<organism evidence="1 2">
    <name type="scientific">Agromyces tardus</name>
    <dbReference type="NCBI Taxonomy" id="2583849"/>
    <lineage>
        <taxon>Bacteria</taxon>
        <taxon>Bacillati</taxon>
        <taxon>Actinomycetota</taxon>
        <taxon>Actinomycetes</taxon>
        <taxon>Micrococcales</taxon>
        <taxon>Microbacteriaceae</taxon>
        <taxon>Agromyces</taxon>
    </lineage>
</organism>
<dbReference type="Gene3D" id="3.40.50.720">
    <property type="entry name" value="NAD(P)-binding Rossmann-like Domain"/>
    <property type="match status" value="1"/>
</dbReference>
<protein>
    <submittedName>
        <fullName evidence="1">Shikimate dehydrogenase</fullName>
    </submittedName>
</protein>
<dbReference type="EMBL" id="RHHB01000001">
    <property type="protein sequence ID" value="RNB52239.1"/>
    <property type="molecule type" value="Genomic_DNA"/>
</dbReference>
<dbReference type="Proteomes" id="UP000275048">
    <property type="component" value="Unassembled WGS sequence"/>
</dbReference>
<accession>A0A3M8AMH1</accession>
<dbReference type="SUPFAM" id="SSF51735">
    <property type="entry name" value="NAD(P)-binding Rossmann-fold domains"/>
    <property type="match status" value="1"/>
</dbReference>
<keyword evidence="2" id="KW-1185">Reference proteome</keyword>
<comment type="caution">
    <text evidence="1">The sequence shown here is derived from an EMBL/GenBank/DDBJ whole genome shotgun (WGS) entry which is preliminary data.</text>
</comment>
<dbReference type="InterPro" id="IPR036291">
    <property type="entry name" value="NAD(P)-bd_dom_sf"/>
</dbReference>
<gene>
    <name evidence="1" type="ORF">EDM22_00535</name>
</gene>
<sequence length="315" mass="34233">MPPTVLTPDTLVAAEEPTFYFVGVTTGASSIMTVFPRWAEHLGIPQRIVGIDVPLDAEPEVYRRVVSFLKEDGDSLGALVTTHKLNLFKATRDLFDEVGESAQQLDEISSISKRGDRLLGHAMDDVTSGLAYDAIVGDFDGEVLLLGAGGSSLALSLYLHRRQRTGASVPSRIVVTNRRPGRLEEMRAFHRRIGFGIPIEYIEAPRPMRNDAALAGMAGGSLVVNATGLGKDRPGSPLTDAAAFPDGAVAWDFNYRGDLVFLDQARRAAGHGVRAVDGWFYFLHGWTRVMAQVFDLHIPTSGPEFETLSRIARAA</sequence>
<dbReference type="RefSeq" id="WP_122935077.1">
    <property type="nucleotide sequence ID" value="NZ_JBHSNT010000007.1"/>
</dbReference>
<reference evidence="1 2" key="1">
    <citation type="submission" date="2018-10" db="EMBL/GenBank/DDBJ databases">
        <title>Isolation, diversity and antibacterial activity of antinobacteria from the wheat rhizosphere soil.</title>
        <authorList>
            <person name="Sun T."/>
        </authorList>
    </citation>
    <scope>NUCLEOTIDE SEQUENCE [LARGE SCALE GENOMIC DNA]</scope>
    <source>
        <strain evidence="1 2">SJ-23</strain>
    </source>
</reference>
<proteinExistence type="predicted"/>